<protein>
    <submittedName>
        <fullName evidence="6">B(0,+)-type amino acid transporter</fullName>
    </submittedName>
</protein>
<proteinExistence type="predicted"/>
<feature type="transmembrane region" description="Helical" evidence="5">
    <location>
        <begin position="317"/>
        <end position="341"/>
    </location>
</feature>
<dbReference type="GO" id="GO:0015179">
    <property type="term" value="F:L-amino acid transmembrane transporter activity"/>
    <property type="evidence" value="ECO:0007669"/>
    <property type="project" value="TreeGrafter"/>
</dbReference>
<keyword evidence="2 5" id="KW-0812">Transmembrane</keyword>
<feature type="transmembrane region" description="Helical" evidence="5">
    <location>
        <begin position="41"/>
        <end position="61"/>
    </location>
</feature>
<dbReference type="PIRSF" id="PIRSF006060">
    <property type="entry name" value="AA_transporter"/>
    <property type="match status" value="1"/>
</dbReference>
<feature type="transmembrane region" description="Helical" evidence="5">
    <location>
        <begin position="255"/>
        <end position="276"/>
    </location>
</feature>
<keyword evidence="7" id="KW-1185">Reference proteome</keyword>
<dbReference type="Proteomes" id="UP000245468">
    <property type="component" value="Chromosome"/>
</dbReference>
<feature type="transmembrane region" description="Helical" evidence="5">
    <location>
        <begin position="362"/>
        <end position="383"/>
    </location>
</feature>
<dbReference type="KEGG" id="psez:HME7025_01337"/>
<dbReference type="PANTHER" id="PTHR11785:SF512">
    <property type="entry name" value="SOBREMESA, ISOFORM B"/>
    <property type="match status" value="1"/>
</dbReference>
<reference evidence="7" key="1">
    <citation type="submission" date="2018-05" db="EMBL/GenBank/DDBJ databases">
        <title>Pseudarcicella sp. HME7025 Genome sequencing and assembly.</title>
        <authorList>
            <person name="Kim H."/>
            <person name="Kang H."/>
            <person name="Joh K."/>
        </authorList>
    </citation>
    <scope>NUCLEOTIDE SEQUENCE [LARGE SCALE GENOMIC DNA]</scope>
    <source>
        <strain evidence="7">HME7025</strain>
    </source>
</reference>
<dbReference type="InterPro" id="IPR002293">
    <property type="entry name" value="AA/rel_permease1"/>
</dbReference>
<feature type="transmembrane region" description="Helical" evidence="5">
    <location>
        <begin position="163"/>
        <end position="184"/>
    </location>
</feature>
<gene>
    <name evidence="6" type="ORF">HME7025_01337</name>
</gene>
<dbReference type="EMBL" id="CP029346">
    <property type="protein sequence ID" value="AWL09198.1"/>
    <property type="molecule type" value="Genomic_DNA"/>
</dbReference>
<dbReference type="OrthoDB" id="9810109at2"/>
<evidence type="ECO:0000256" key="2">
    <source>
        <dbReference type="ARBA" id="ARBA00022692"/>
    </source>
</evidence>
<feature type="transmembrane region" description="Helical" evidence="5">
    <location>
        <begin position="418"/>
        <end position="439"/>
    </location>
</feature>
<feature type="transmembrane region" description="Helical" evidence="5">
    <location>
        <begin position="88"/>
        <end position="111"/>
    </location>
</feature>
<evidence type="ECO:0000313" key="7">
    <source>
        <dbReference type="Proteomes" id="UP000245468"/>
    </source>
</evidence>
<feature type="transmembrane region" description="Helical" evidence="5">
    <location>
        <begin position="389"/>
        <end position="406"/>
    </location>
</feature>
<keyword evidence="3 5" id="KW-1133">Transmembrane helix</keyword>
<dbReference type="GO" id="GO:0016020">
    <property type="term" value="C:membrane"/>
    <property type="evidence" value="ECO:0007669"/>
    <property type="project" value="UniProtKB-SubCell"/>
</dbReference>
<feature type="transmembrane region" description="Helical" evidence="5">
    <location>
        <begin position="214"/>
        <end position="234"/>
    </location>
</feature>
<dbReference type="RefSeq" id="WP_109322897.1">
    <property type="nucleotide sequence ID" value="NZ_CP029346.1"/>
</dbReference>
<dbReference type="PANTHER" id="PTHR11785">
    <property type="entry name" value="AMINO ACID TRANSPORTER"/>
    <property type="match status" value="1"/>
</dbReference>
<feature type="transmembrane region" description="Helical" evidence="5">
    <location>
        <begin position="12"/>
        <end position="29"/>
    </location>
</feature>
<evidence type="ECO:0000256" key="4">
    <source>
        <dbReference type="ARBA" id="ARBA00023136"/>
    </source>
</evidence>
<dbReference type="InterPro" id="IPR050598">
    <property type="entry name" value="AminoAcid_Transporter"/>
</dbReference>
<evidence type="ECO:0000256" key="3">
    <source>
        <dbReference type="ARBA" id="ARBA00022989"/>
    </source>
</evidence>
<comment type="subcellular location">
    <subcellularLocation>
        <location evidence="1">Membrane</location>
        <topology evidence="1">Multi-pass membrane protein</topology>
    </subcellularLocation>
</comment>
<dbReference type="Gene3D" id="1.20.1740.10">
    <property type="entry name" value="Amino acid/polyamine transporter I"/>
    <property type="match status" value="1"/>
</dbReference>
<sequence>MNQQIKKLNTLDASMLVMGSMIGSGIFLVSSEVARQISSPYMWLGTWILTSFLTITGAYAYGKLSTLFPQTGGQYIYLKEAYSPMTGFLFGWTTFLVIQTGTIAAVAVAFAKYTGFLFPNLINENAVLFNYINSQQILAAALIALLTYFNLKGISFASFIQNLFTFTKIGAIIVLILIGFYVGFQNDWLHFDHFFSEVKTYDVAVQQVIPINSLTLASLFGVAMIGPLFSSSAWNNVTFASQDFEDPKKTIAKGLVYGSALVCLLYILTNIAYLGILPLDGNPSGTTAYERGIMFASQDRLGSAALQSVFGTIGATLMAIFIMISTFGCNNGIILAGGRLFEAMAQDKLFFSKAAYLNKNGAPSYSLIIQGIWAILLCFSGGYGTLLDFTVFAILLFYFLTVMSLYKEKISKGLLSNTNKVLFAVYLIILVAIAANLLYVKTLSSTIGLGLVISGVPFYYLMKRNQSKD</sequence>
<feature type="transmembrane region" description="Helical" evidence="5">
    <location>
        <begin position="131"/>
        <end position="151"/>
    </location>
</feature>
<name>A0A2S2DUX9_9BACT</name>
<keyword evidence="4 5" id="KW-0472">Membrane</keyword>
<feature type="transmembrane region" description="Helical" evidence="5">
    <location>
        <begin position="445"/>
        <end position="462"/>
    </location>
</feature>
<dbReference type="Pfam" id="PF13520">
    <property type="entry name" value="AA_permease_2"/>
    <property type="match status" value="1"/>
</dbReference>
<evidence type="ECO:0000256" key="1">
    <source>
        <dbReference type="ARBA" id="ARBA00004141"/>
    </source>
</evidence>
<evidence type="ECO:0000313" key="6">
    <source>
        <dbReference type="EMBL" id="AWL09198.1"/>
    </source>
</evidence>
<evidence type="ECO:0000256" key="5">
    <source>
        <dbReference type="SAM" id="Phobius"/>
    </source>
</evidence>
<organism evidence="6 7">
    <name type="scientific">Aquirufa nivalisilvae</name>
    <dbReference type="NCBI Taxonomy" id="2516557"/>
    <lineage>
        <taxon>Bacteria</taxon>
        <taxon>Pseudomonadati</taxon>
        <taxon>Bacteroidota</taxon>
        <taxon>Cytophagia</taxon>
        <taxon>Cytophagales</taxon>
        <taxon>Flectobacillaceae</taxon>
        <taxon>Aquirufa</taxon>
    </lineage>
</organism>
<dbReference type="AlphaFoldDB" id="A0A2S2DUX9"/>
<accession>A0A2S2DUX9</accession>